<dbReference type="InterPro" id="IPR015422">
    <property type="entry name" value="PyrdxlP-dep_Trfase_small"/>
</dbReference>
<proteinExistence type="inferred from homology"/>
<dbReference type="Proteomes" id="UP000030742">
    <property type="component" value="Unassembled WGS sequence"/>
</dbReference>
<evidence type="ECO:0000313" key="11">
    <source>
        <dbReference type="EMBL" id="ERL90252.1"/>
    </source>
</evidence>
<evidence type="ECO:0000256" key="7">
    <source>
        <dbReference type="ARBA" id="ARBA00049185"/>
    </source>
</evidence>
<evidence type="ECO:0000256" key="6">
    <source>
        <dbReference type="ARBA" id="ARBA00022898"/>
    </source>
</evidence>
<dbReference type="Pfam" id="PF00155">
    <property type="entry name" value="Aminotran_1_2"/>
    <property type="match status" value="1"/>
</dbReference>
<dbReference type="EMBL" id="KB740941">
    <property type="protein sequence ID" value="ENN77626.1"/>
    <property type="molecule type" value="Genomic_DNA"/>
</dbReference>
<dbReference type="PANTHER" id="PTHR11879:SF22">
    <property type="entry name" value="ASPARTATE AMINOTRANSFERASE, MITOCHONDRIAL"/>
    <property type="match status" value="1"/>
</dbReference>
<evidence type="ECO:0000256" key="5">
    <source>
        <dbReference type="ARBA" id="ARBA00022679"/>
    </source>
</evidence>
<keyword evidence="4 8" id="KW-0032">Aminotransferase</keyword>
<dbReference type="OMA" id="NWEHICK"/>
<dbReference type="PRINTS" id="PR00799">
    <property type="entry name" value="TRANSAMINASE"/>
</dbReference>
<reference evidence="10 12" key="1">
    <citation type="journal article" date="2013" name="Genome Biol.">
        <title>Draft genome of the mountain pine beetle, Dendroctonus ponderosae Hopkins, a major forest pest.</title>
        <authorList>
            <person name="Keeling C.I."/>
            <person name="Yuen M.M."/>
            <person name="Liao N.Y."/>
            <person name="Docking T.R."/>
            <person name="Chan S.K."/>
            <person name="Taylor G.A."/>
            <person name="Palmquist D.L."/>
            <person name="Jackman S.D."/>
            <person name="Nguyen A."/>
            <person name="Li M."/>
            <person name="Henderson H."/>
            <person name="Janes J.K."/>
            <person name="Zhao Y."/>
            <person name="Pandoh P."/>
            <person name="Moore R."/>
            <person name="Sperling F.A."/>
            <person name="Huber D.P."/>
            <person name="Birol I."/>
            <person name="Jones S.J."/>
            <person name="Bohlmann J."/>
        </authorList>
    </citation>
    <scope>NUCLEOTIDE SEQUENCE</scope>
</reference>
<dbReference type="AlphaFoldDB" id="N6UAG6"/>
<dbReference type="OrthoDB" id="6747014at2759"/>
<dbReference type="InterPro" id="IPR015421">
    <property type="entry name" value="PyrdxlP-dep_Trfase_major"/>
</dbReference>
<evidence type="ECO:0000259" key="9">
    <source>
        <dbReference type="Pfam" id="PF00155"/>
    </source>
</evidence>
<evidence type="ECO:0000256" key="2">
    <source>
        <dbReference type="ARBA" id="ARBA00007441"/>
    </source>
</evidence>
<comment type="miscellaneous">
    <text evidence="8">In eukaryotes there are cytoplasmic, mitochondrial and chloroplastic isozymes.</text>
</comment>
<dbReference type="GO" id="GO:0030170">
    <property type="term" value="F:pyridoxal phosphate binding"/>
    <property type="evidence" value="ECO:0007669"/>
    <property type="project" value="InterPro"/>
</dbReference>
<evidence type="ECO:0000313" key="12">
    <source>
        <dbReference type="Proteomes" id="UP000030742"/>
    </source>
</evidence>
<comment type="similarity">
    <text evidence="2">Belongs to the class-I pyridoxal-phosphate-dependent aminotransferase family.</text>
</comment>
<dbReference type="InterPro" id="IPR000796">
    <property type="entry name" value="Asp_trans"/>
</dbReference>
<evidence type="ECO:0000313" key="10">
    <source>
        <dbReference type="EMBL" id="ENN77626.1"/>
    </source>
</evidence>
<comment type="cofactor">
    <cofactor evidence="1">
        <name>pyridoxal 5'-phosphate</name>
        <dbReference type="ChEBI" id="CHEBI:597326"/>
    </cofactor>
</comment>
<dbReference type="GO" id="GO:0004069">
    <property type="term" value="F:L-aspartate:2-oxoglutarate aminotransferase activity"/>
    <property type="evidence" value="ECO:0007669"/>
    <property type="project" value="UniProtKB-EC"/>
</dbReference>
<dbReference type="GO" id="GO:0006533">
    <property type="term" value="P:L-aspartate catabolic process"/>
    <property type="evidence" value="ECO:0007669"/>
    <property type="project" value="TreeGrafter"/>
</dbReference>
<comment type="subunit">
    <text evidence="3 8">Homodimer.</text>
</comment>
<dbReference type="PANTHER" id="PTHR11879">
    <property type="entry name" value="ASPARTATE AMINOTRANSFERASE"/>
    <property type="match status" value="1"/>
</dbReference>
<dbReference type="InterPro" id="IPR015424">
    <property type="entry name" value="PyrdxlP-dep_Trfase"/>
</dbReference>
<evidence type="ECO:0000256" key="4">
    <source>
        <dbReference type="ARBA" id="ARBA00022576"/>
    </source>
</evidence>
<organism evidence="10">
    <name type="scientific">Dendroctonus ponderosae</name>
    <name type="common">Mountain pine beetle</name>
    <dbReference type="NCBI Taxonomy" id="77166"/>
    <lineage>
        <taxon>Eukaryota</taxon>
        <taxon>Metazoa</taxon>
        <taxon>Ecdysozoa</taxon>
        <taxon>Arthropoda</taxon>
        <taxon>Hexapoda</taxon>
        <taxon>Insecta</taxon>
        <taxon>Pterygota</taxon>
        <taxon>Neoptera</taxon>
        <taxon>Endopterygota</taxon>
        <taxon>Coleoptera</taxon>
        <taxon>Polyphaga</taxon>
        <taxon>Cucujiformia</taxon>
        <taxon>Curculionidae</taxon>
        <taxon>Scolytinae</taxon>
        <taxon>Dendroctonus</taxon>
    </lineage>
</organism>
<name>N6UAG6_DENPD</name>
<dbReference type="HOGENOM" id="CLU_032440_1_2_1"/>
<dbReference type="Gene3D" id="3.90.1150.10">
    <property type="entry name" value="Aspartate Aminotransferase, domain 1"/>
    <property type="match status" value="1"/>
</dbReference>
<dbReference type="EC" id="2.6.1.1" evidence="8"/>
<dbReference type="InterPro" id="IPR004838">
    <property type="entry name" value="NHTrfase_class1_PyrdxlP-BS"/>
</dbReference>
<protein>
    <recommendedName>
        <fullName evidence="8">Aspartate aminotransferase</fullName>
        <ecNumber evidence="8">2.6.1.1</ecNumber>
    </recommendedName>
</protein>
<dbReference type="EMBL" id="KB632225">
    <property type="protein sequence ID" value="ERL90252.1"/>
    <property type="molecule type" value="Genomic_DNA"/>
</dbReference>
<dbReference type="SUPFAM" id="SSF53383">
    <property type="entry name" value="PLP-dependent transferases"/>
    <property type="match status" value="1"/>
</dbReference>
<keyword evidence="6" id="KW-0663">Pyridoxal phosphate</keyword>
<sequence>MPVLSKSLKRISKLPQQWGISLVALRKQSWWSQIKAGAPDPIFSVTEAYRADANPQKVLLGVGAYRTDEGMPFILPCVQRAKDMLGEQKLDHEYLPQGGYSEFNRAAARLALGEESDVLKNGLNLTVQALGGTGAIRLGMTFLSRFHTGCKVVYIPNPTWNNHKNISLNSGMEWKFYKYYDPEQKGMNFCGMCEDIENIPEKSIILFHAIAHNPTGFDPSPDQWKRLSNLCMERNLQDRLERQCALYHKMFTGFATGDAEKDASSVRQFIEDGHQVAVAQSFSKNMGLYGERIGALTLVTTSKEELERVNSQMKIVIRAMYSNPPLYGARIVSQVLNEQALRCQWLKDIQGMANRIQSVRQLLVAELKKVGSEKNWEHICKQIGMFSFTGLNKEQVEKLTKEHSVYLTADGRISVASLGGKNIPYVARAIHEVSK</sequence>
<dbReference type="NCBIfam" id="NF006719">
    <property type="entry name" value="PRK09257.1"/>
    <property type="match status" value="1"/>
</dbReference>
<keyword evidence="5 8" id="KW-0808">Transferase</keyword>
<accession>N6UAG6</accession>
<feature type="non-terminal residue" evidence="10">
    <location>
        <position position="1"/>
    </location>
</feature>
<evidence type="ECO:0000256" key="1">
    <source>
        <dbReference type="ARBA" id="ARBA00001933"/>
    </source>
</evidence>
<gene>
    <name evidence="11" type="ORF">D910_07604</name>
    <name evidence="10" type="ORF">YQE_05920</name>
</gene>
<dbReference type="FunFam" id="3.90.1150.10:FF:000001">
    <property type="entry name" value="Aspartate aminotransferase"/>
    <property type="match status" value="1"/>
</dbReference>
<feature type="domain" description="Aminotransferase class I/classII large" evidence="9">
    <location>
        <begin position="56"/>
        <end position="430"/>
    </location>
</feature>
<evidence type="ECO:0000256" key="3">
    <source>
        <dbReference type="ARBA" id="ARBA00011738"/>
    </source>
</evidence>
<comment type="catalytic activity">
    <reaction evidence="7 8">
        <text>L-aspartate + 2-oxoglutarate = oxaloacetate + L-glutamate</text>
        <dbReference type="Rhea" id="RHEA:21824"/>
        <dbReference type="ChEBI" id="CHEBI:16452"/>
        <dbReference type="ChEBI" id="CHEBI:16810"/>
        <dbReference type="ChEBI" id="CHEBI:29985"/>
        <dbReference type="ChEBI" id="CHEBI:29991"/>
        <dbReference type="EC" id="2.6.1.1"/>
    </reaction>
</comment>
<dbReference type="GO" id="GO:0005739">
    <property type="term" value="C:mitochondrion"/>
    <property type="evidence" value="ECO:0007669"/>
    <property type="project" value="TreeGrafter"/>
</dbReference>
<evidence type="ECO:0000256" key="8">
    <source>
        <dbReference type="RuleBase" id="RU000480"/>
    </source>
</evidence>
<dbReference type="PROSITE" id="PS00105">
    <property type="entry name" value="AA_TRANSFER_CLASS_1"/>
    <property type="match status" value="1"/>
</dbReference>
<dbReference type="Gene3D" id="3.40.640.10">
    <property type="entry name" value="Type I PLP-dependent aspartate aminotransferase-like (Major domain)"/>
    <property type="match status" value="1"/>
</dbReference>
<dbReference type="CDD" id="cd00609">
    <property type="entry name" value="AAT_like"/>
    <property type="match status" value="1"/>
</dbReference>
<dbReference type="STRING" id="77166.N6UAG6"/>
<dbReference type="InterPro" id="IPR004839">
    <property type="entry name" value="Aminotransferase_I/II_large"/>
</dbReference>